<dbReference type="PIRSF" id="PIRSF002703">
    <property type="entry name" value="Thaumatin"/>
    <property type="match status" value="1"/>
</dbReference>
<feature type="disulfide bond" evidence="5">
    <location>
        <begin position="146"/>
        <end position="221"/>
    </location>
</feature>
<protein>
    <recommendedName>
        <fullName evidence="8">Thaumatin-like protein</fullName>
    </recommendedName>
</protein>
<dbReference type="PROSITE" id="PS00316">
    <property type="entry name" value="THAUMATIN_1"/>
    <property type="match status" value="1"/>
</dbReference>
<dbReference type="Pfam" id="PF00314">
    <property type="entry name" value="Thaumatin"/>
    <property type="match status" value="1"/>
</dbReference>
<feature type="disulfide bond" evidence="5">
    <location>
        <begin position="159"/>
        <end position="169"/>
    </location>
</feature>
<dbReference type="SMART" id="SM00205">
    <property type="entry name" value="THN"/>
    <property type="match status" value="1"/>
</dbReference>
<evidence type="ECO:0000256" key="4">
    <source>
        <dbReference type="ARBA" id="ARBA00023265"/>
    </source>
</evidence>
<keyword evidence="6" id="KW-0732">Signal</keyword>
<dbReference type="PROSITE" id="PS51367">
    <property type="entry name" value="THAUMATIN_2"/>
    <property type="match status" value="1"/>
</dbReference>
<keyword evidence="2" id="KW-0611">Plant defense</keyword>
<dbReference type="Gene3D" id="2.60.110.10">
    <property type="entry name" value="Thaumatin"/>
    <property type="match status" value="1"/>
</dbReference>
<accession>A9P146</accession>
<dbReference type="FunFam" id="2.60.110.10:FF:000003">
    <property type="entry name" value="Thaumatin I"/>
    <property type="match status" value="1"/>
</dbReference>
<evidence type="ECO:0000256" key="3">
    <source>
        <dbReference type="ARBA" id="ARBA00023157"/>
    </source>
</evidence>
<feature type="disulfide bond" evidence="5">
    <location>
        <begin position="38"/>
        <end position="232"/>
    </location>
</feature>
<feature type="disulfide bond" evidence="5">
    <location>
        <begin position="95"/>
        <end position="101"/>
    </location>
</feature>
<dbReference type="PANTHER" id="PTHR31048">
    <property type="entry name" value="OS03G0233200 PROTEIN"/>
    <property type="match status" value="1"/>
</dbReference>
<keyword evidence="4" id="KW-0568">Pathogenesis-related protein</keyword>
<dbReference type="OMA" id="SCYAPIC"/>
<organism evidence="7">
    <name type="scientific">Picea sitchensis</name>
    <name type="common">Sitka spruce</name>
    <name type="synonym">Pinus sitchensis</name>
    <dbReference type="NCBI Taxonomy" id="3332"/>
    <lineage>
        <taxon>Eukaryota</taxon>
        <taxon>Viridiplantae</taxon>
        <taxon>Streptophyta</taxon>
        <taxon>Embryophyta</taxon>
        <taxon>Tracheophyta</taxon>
        <taxon>Spermatophyta</taxon>
        <taxon>Pinopsida</taxon>
        <taxon>Pinidae</taxon>
        <taxon>Conifers I</taxon>
        <taxon>Pinales</taxon>
        <taxon>Pinaceae</taxon>
        <taxon>Picea</taxon>
    </lineage>
</organism>
<dbReference type="PRINTS" id="PR00347">
    <property type="entry name" value="THAUMATIN"/>
</dbReference>
<comment type="similarity">
    <text evidence="1">Belongs to the thaumatin family.</text>
</comment>
<feature type="disulfide bond" evidence="5">
    <location>
        <begin position="173"/>
        <end position="182"/>
    </location>
</feature>
<sequence>MGESTLAVSVSVTATLALGLLLYLQGVEGATFVIQNQCSFTVWAAGIPVGGGQALTQGQTWSVEVPAGTRAGRFWGRTGCSFDASGQGSCNTGDCGGLLSCQVSGRPPATLAEYTLTGDNNLDTYDISLVDGFNLPLKITPSDTTCPTVDCSSNITANCPTELQVVEGCDSACAALNSPQYCCTGDYVDNCPPTSYSQYFKGQCPQAYSYAKDDNTSTFTCTPGANYNIAFCA</sequence>
<evidence type="ECO:0000313" key="7">
    <source>
        <dbReference type="EMBL" id="ABK26607.1"/>
    </source>
</evidence>
<keyword evidence="3 5" id="KW-1015">Disulfide bond</keyword>
<dbReference type="GO" id="GO:0006952">
    <property type="term" value="P:defense response"/>
    <property type="evidence" value="ECO:0007669"/>
    <property type="project" value="UniProtKB-KW"/>
</dbReference>
<dbReference type="AlphaFoldDB" id="A9P146"/>
<reference evidence="7" key="1">
    <citation type="journal article" date="2008" name="BMC Genomics">
        <title>A conifer genomics resource of 200,000 spruce (Picea spp.) ESTs and 6,464 high-quality, sequence-finished full-length cDNAs for Sitka spruce (Picea sitchensis).</title>
        <authorList>
            <person name="Ralph S.G."/>
            <person name="Chun H.J."/>
            <person name="Kolosova N."/>
            <person name="Cooper D."/>
            <person name="Oddy C."/>
            <person name="Ritland C.E."/>
            <person name="Kirkpatrick R."/>
            <person name="Moore R."/>
            <person name="Barber S."/>
            <person name="Holt R.A."/>
            <person name="Jones S.J."/>
            <person name="Marra M.A."/>
            <person name="Douglas C.J."/>
            <person name="Ritland K."/>
            <person name="Bohlmann J."/>
        </authorList>
    </citation>
    <scope>NUCLEOTIDE SEQUENCE</scope>
    <source>
        <tissue evidence="7">Green portion of the leader tissue</tissue>
    </source>
</reference>
<evidence type="ECO:0000256" key="1">
    <source>
        <dbReference type="ARBA" id="ARBA00010607"/>
    </source>
</evidence>
<feature type="disulfide bond" evidence="5">
    <location>
        <begin position="80"/>
        <end position="90"/>
    </location>
</feature>
<evidence type="ECO:0008006" key="8">
    <source>
        <dbReference type="Google" id="ProtNLM"/>
    </source>
</evidence>
<name>A9P146_PICSI</name>
<evidence type="ECO:0000256" key="5">
    <source>
        <dbReference type="PIRSR" id="PIRSR002703-1"/>
    </source>
</evidence>
<dbReference type="InterPro" id="IPR001938">
    <property type="entry name" value="Thaumatin"/>
</dbReference>
<feature type="signal peptide" evidence="6">
    <location>
        <begin position="1"/>
        <end position="29"/>
    </location>
</feature>
<dbReference type="InterPro" id="IPR017949">
    <property type="entry name" value="Thaumatin_CS"/>
</dbReference>
<feature type="chain" id="PRO_5002742014" description="Thaumatin-like protein" evidence="6">
    <location>
        <begin position="30"/>
        <end position="233"/>
    </location>
</feature>
<dbReference type="SUPFAM" id="SSF49870">
    <property type="entry name" value="Osmotin, thaumatin-like protein"/>
    <property type="match status" value="1"/>
</dbReference>
<dbReference type="InterPro" id="IPR037176">
    <property type="entry name" value="Osmotin/thaumatin-like_sf"/>
</dbReference>
<proteinExistence type="evidence at transcript level"/>
<feature type="disulfide bond" evidence="5">
    <location>
        <begin position="151"/>
        <end position="204"/>
    </location>
</feature>
<evidence type="ECO:0000256" key="6">
    <source>
        <dbReference type="SAM" id="SignalP"/>
    </source>
</evidence>
<evidence type="ECO:0000256" key="2">
    <source>
        <dbReference type="ARBA" id="ARBA00022821"/>
    </source>
</evidence>
<dbReference type="EMBL" id="EF087363">
    <property type="protein sequence ID" value="ABK26607.1"/>
    <property type="molecule type" value="mRNA"/>
</dbReference>
<feature type="disulfide bond" evidence="5">
    <location>
        <begin position="183"/>
        <end position="191"/>
    </location>
</feature>